<dbReference type="OrthoDB" id="976354at2"/>
<protein>
    <submittedName>
        <fullName evidence="1">Caspase domain-containing protein</fullName>
    </submittedName>
</protein>
<sequence>MIKKILSTFVLFLTTIVLSFGQSFSHYSWEEAGIKYNALMVYRNADDILVRVNYAQSGVTKLAEYKAVMLKNPSFAPKDLVYKGGDAKVVYSKDNNLNTIYIADYLYLTDYNAQTNKGASYYVIAPSKIGNQNARNAALKVKLTRYKDVNELQASGFKLTNYFLSSDPEYKRIMGTGSNAVAPFKGKSKVHVILVGDTNDKKLGKGIETEVAQLSTLFRTTIGQNSAAAVNVTSLTGQNFTRAAIISTINRLDIGPDDAVFFHYNGHGSNTTKRESEFPRMALKDQGYGLHDLYTFIRSFNPRLTIVTGDLCNSVPRSRENVESQYPATRAVPSQIDPKKVNLLFTKAQGALISTSSSYGEFSWALNHQGAFTGSFRQNLEGALYDNSNIPASWTGILEKTYKEALEKTKHLDSGAGTKGQRGFYQGTVKYI</sequence>
<name>A0A4R6WKL7_9SPHI</name>
<dbReference type="Gene3D" id="3.40.50.1460">
    <property type="match status" value="1"/>
</dbReference>
<evidence type="ECO:0000313" key="1">
    <source>
        <dbReference type="EMBL" id="TDQ79477.1"/>
    </source>
</evidence>
<organism evidence="1 2">
    <name type="scientific">Sphingobacterium yanglingense</name>
    <dbReference type="NCBI Taxonomy" id="1437280"/>
    <lineage>
        <taxon>Bacteria</taxon>
        <taxon>Pseudomonadati</taxon>
        <taxon>Bacteroidota</taxon>
        <taxon>Sphingobacteriia</taxon>
        <taxon>Sphingobacteriales</taxon>
        <taxon>Sphingobacteriaceae</taxon>
        <taxon>Sphingobacterium</taxon>
    </lineage>
</organism>
<accession>A0A4R6WKL7</accession>
<dbReference type="RefSeq" id="WP_133583269.1">
    <property type="nucleotide sequence ID" value="NZ_SNYV01000011.1"/>
</dbReference>
<dbReference type="Proteomes" id="UP000295292">
    <property type="component" value="Unassembled WGS sequence"/>
</dbReference>
<gene>
    <name evidence="1" type="ORF">CLV99_0915</name>
</gene>
<proteinExistence type="predicted"/>
<dbReference type="EMBL" id="SNYV01000011">
    <property type="protein sequence ID" value="TDQ79477.1"/>
    <property type="molecule type" value="Genomic_DNA"/>
</dbReference>
<keyword evidence="2" id="KW-1185">Reference proteome</keyword>
<dbReference type="AlphaFoldDB" id="A0A4R6WKL7"/>
<reference evidence="1 2" key="1">
    <citation type="submission" date="2019-03" db="EMBL/GenBank/DDBJ databases">
        <title>Genomic Encyclopedia of Archaeal and Bacterial Type Strains, Phase II (KMG-II): from individual species to whole genera.</title>
        <authorList>
            <person name="Goeker M."/>
        </authorList>
    </citation>
    <scope>NUCLEOTIDE SEQUENCE [LARGE SCALE GENOMIC DNA]</scope>
    <source>
        <strain evidence="1 2">DSM 28353</strain>
    </source>
</reference>
<evidence type="ECO:0000313" key="2">
    <source>
        <dbReference type="Proteomes" id="UP000295292"/>
    </source>
</evidence>
<comment type="caution">
    <text evidence="1">The sequence shown here is derived from an EMBL/GenBank/DDBJ whole genome shotgun (WGS) entry which is preliminary data.</text>
</comment>